<dbReference type="PANTHER" id="PTHR13304">
    <property type="entry name" value="GLYCOSYLPHOSPHATIDYLINOSITOL ANCHOR ATTACHMENT 1 PROTEIN"/>
    <property type="match status" value="1"/>
</dbReference>
<dbReference type="PANTHER" id="PTHR13304:SF0">
    <property type="entry name" value="GLYCOSYLPHOSPHATIDYLINOSITOL ANCHOR ATTACHMENT 1 PROTEIN"/>
    <property type="match status" value="1"/>
</dbReference>
<evidence type="ECO:0000313" key="2">
    <source>
        <dbReference type="EMBL" id="KAH6588186.1"/>
    </source>
</evidence>
<keyword evidence="1" id="KW-0472">Membrane</keyword>
<evidence type="ECO:0000256" key="1">
    <source>
        <dbReference type="SAM" id="Phobius"/>
    </source>
</evidence>
<keyword evidence="1" id="KW-0812">Transmembrane</keyword>
<feature type="transmembrane region" description="Helical" evidence="1">
    <location>
        <begin position="494"/>
        <end position="513"/>
    </location>
</feature>
<dbReference type="EMBL" id="JAFCIX010000532">
    <property type="protein sequence ID" value="KAH6588186.1"/>
    <property type="molecule type" value="Genomic_DNA"/>
</dbReference>
<dbReference type="Pfam" id="PF04114">
    <property type="entry name" value="Gaa1"/>
    <property type="match status" value="1"/>
</dbReference>
<evidence type="ECO:0000313" key="3">
    <source>
        <dbReference type="Proteomes" id="UP001648503"/>
    </source>
</evidence>
<reference evidence="2 3" key="1">
    <citation type="submission" date="2021-02" db="EMBL/GenBank/DDBJ databases">
        <title>Variation within the Batrachochytrium salamandrivorans European outbreak.</title>
        <authorList>
            <person name="Kelly M."/>
            <person name="Pasmans F."/>
            <person name="Shea T.P."/>
            <person name="Munoz J.F."/>
            <person name="Carranza S."/>
            <person name="Cuomo C.A."/>
            <person name="Martel A."/>
        </authorList>
    </citation>
    <scope>NUCLEOTIDE SEQUENCE [LARGE SCALE GENOMIC DNA]</scope>
    <source>
        <strain evidence="2 3">AMFP18/2</strain>
    </source>
</reference>
<organism evidence="2 3">
    <name type="scientific">Batrachochytrium salamandrivorans</name>
    <dbReference type="NCBI Taxonomy" id="1357716"/>
    <lineage>
        <taxon>Eukaryota</taxon>
        <taxon>Fungi</taxon>
        <taxon>Fungi incertae sedis</taxon>
        <taxon>Chytridiomycota</taxon>
        <taxon>Chytridiomycota incertae sedis</taxon>
        <taxon>Chytridiomycetes</taxon>
        <taxon>Rhizophydiales</taxon>
        <taxon>Rhizophydiales incertae sedis</taxon>
        <taxon>Batrachochytrium</taxon>
    </lineage>
</organism>
<feature type="transmembrane region" description="Helical" evidence="1">
    <location>
        <begin position="398"/>
        <end position="421"/>
    </location>
</feature>
<feature type="transmembrane region" description="Helical" evidence="1">
    <location>
        <begin position="620"/>
        <end position="642"/>
    </location>
</feature>
<dbReference type="SUPFAM" id="SSF53187">
    <property type="entry name" value="Zn-dependent exopeptidases"/>
    <property type="match status" value="1"/>
</dbReference>
<keyword evidence="3" id="KW-1185">Reference proteome</keyword>
<name>A0ABQ8EX80_9FUNG</name>
<proteinExistence type="predicted"/>
<accession>A0ABQ8EX80</accession>
<sequence>MAATKITPPMPLRGLSKEALRITFRRRAFVVLNRAVGWLSPCLYVVGLLLLLVLPLQLPAPWPRLHHSADIDEKALLVGQVNRYFHYADMDNSFHTGLGMQLWQPNITSLEHATLLQDQMENLGLDVSVQRFHYLLEDEVVVGYNVHGILRAPRGDGTEAMVLTAPMTLYDGSFNSNGVRYLFGLAKFLKKHSFWSKDIIILVTTKNAYGTYSWLQAYHGFKPDPSQDLVFDPLETHAGSIQSALCLEFPGTQDYTSIGIFPEGVNGLLPNADLVSTVILTITDPYHGVPLELHDGDNASSGDSIYENYLGCITRLWRFVLFQASCMPKAGHALFLQYKIEAITFRGLVVPGKLQSVGMMQVAQILENTLRSLNNLLEKFHHSYWFYFMPTARQFMPISIYIVPVVILASSLIVASIGQWWEEPLLVDKTGFSTMDRSENPIYIRRIKGVTSFSSFVRPLFLPLLTLTISFCASAWAMSISDTVAYISASSTESLLFVSATIIGLQVVLVYYVMPFFHRIAYGSGASTNSSLAAWKILKMLCCSALGMILLVLSAVNPSLSILVALPYVPVFLAIRPVSGKILRIVQGIILNILSPPGCLLLACFLVGDSQAVMQAVKEAIRNWHIFGSQLVPFFCLLIWPLNLSAQTIIEMEM</sequence>
<keyword evidence="1" id="KW-1133">Transmembrane helix</keyword>
<dbReference type="Proteomes" id="UP001648503">
    <property type="component" value="Unassembled WGS sequence"/>
</dbReference>
<feature type="transmembrane region" description="Helical" evidence="1">
    <location>
        <begin position="460"/>
        <end position="487"/>
    </location>
</feature>
<feature type="transmembrane region" description="Helical" evidence="1">
    <location>
        <begin position="35"/>
        <end position="56"/>
    </location>
</feature>
<feature type="transmembrane region" description="Helical" evidence="1">
    <location>
        <begin position="585"/>
        <end position="608"/>
    </location>
</feature>
<dbReference type="InterPro" id="IPR007246">
    <property type="entry name" value="Gaa1"/>
</dbReference>
<gene>
    <name evidence="2" type="ORF">BASA50_010867</name>
</gene>
<protein>
    <submittedName>
        <fullName evidence="2">Uncharacterized protein</fullName>
    </submittedName>
</protein>
<comment type="caution">
    <text evidence="2">The sequence shown here is derived from an EMBL/GenBank/DDBJ whole genome shotgun (WGS) entry which is preliminary data.</text>
</comment>